<comment type="caution">
    <text evidence="2">The sequence shown here is derived from an EMBL/GenBank/DDBJ whole genome shotgun (WGS) entry which is preliminary data.</text>
</comment>
<dbReference type="SUPFAM" id="SSF48452">
    <property type="entry name" value="TPR-like"/>
    <property type="match status" value="1"/>
</dbReference>
<evidence type="ECO:0008006" key="4">
    <source>
        <dbReference type="Google" id="ProtNLM"/>
    </source>
</evidence>
<proteinExistence type="predicted"/>
<evidence type="ECO:0000313" key="2">
    <source>
        <dbReference type="EMBL" id="MFD3394659.1"/>
    </source>
</evidence>
<evidence type="ECO:0000256" key="1">
    <source>
        <dbReference type="SAM" id="SignalP"/>
    </source>
</evidence>
<feature type="chain" id="PRO_5045616200" description="Tetratricopeptide repeat protein" evidence="1">
    <location>
        <begin position="19"/>
        <end position="372"/>
    </location>
</feature>
<protein>
    <recommendedName>
        <fullName evidence="4">Tetratricopeptide repeat protein</fullName>
    </recommendedName>
</protein>
<reference evidence="2 3" key="1">
    <citation type="submission" date="2024-03" db="EMBL/GenBank/DDBJ databases">
        <title>Aquirufa genome sequencing.</title>
        <authorList>
            <person name="Pitt A."/>
            <person name="Hahn M.W."/>
        </authorList>
    </citation>
    <scope>NUCLEOTIDE SEQUENCE [LARGE SCALE GENOMIC DNA]</scope>
    <source>
        <strain evidence="2 3">OSTEICH-129V</strain>
    </source>
</reference>
<accession>A0ABW6DL04</accession>
<gene>
    <name evidence="2" type="ORF">U0R10_08500</name>
</gene>
<keyword evidence="1" id="KW-0732">Signal</keyword>
<dbReference type="Proteomes" id="UP001598138">
    <property type="component" value="Unassembled WGS sequence"/>
</dbReference>
<dbReference type="EMBL" id="JBBKXZ010000003">
    <property type="protein sequence ID" value="MFD3394659.1"/>
    <property type="molecule type" value="Genomic_DNA"/>
</dbReference>
<sequence length="372" mass="43163">MRKLLVGIFLLTSLPSFSQLLQDAQAKALISQGLDHLYAYDFKESMDDFNAVKAKYPKNPAGYLLSAMQLEKQYFPLNDHPAQSRAYLAFLELTYSLASEAYERNHNDQEAVFFCISSLGFLAAYENDYQNYVKAVNYTRKAYAHLKIGLRNTERQPEFLYSAGIYNYYRIVYPELHSVIRPFMVFFEDGNKRLGLSQLEAAIRKSTFVKNESTFYLAYVYNKYEGTPSKGLPYSEILVTKYPENHLFNMQRAELLTLAGQYEAAEEFIQKLEKSKSAYMMGAAHVFRGMREEFEKKRYNVAEAHYGKAMQHPWEERFTKDIHGLALMGIARIENRKGNRAKALNWARKAAEFVEYKNSIEEQKRLVNAYGK</sequence>
<dbReference type="InterPro" id="IPR011990">
    <property type="entry name" value="TPR-like_helical_dom_sf"/>
</dbReference>
<dbReference type="Gene3D" id="1.25.40.10">
    <property type="entry name" value="Tetratricopeptide repeat domain"/>
    <property type="match status" value="1"/>
</dbReference>
<feature type="signal peptide" evidence="1">
    <location>
        <begin position="1"/>
        <end position="18"/>
    </location>
</feature>
<name>A0ABW6DL04_9BACT</name>
<keyword evidence="3" id="KW-1185">Reference proteome</keyword>
<organism evidence="2 3">
    <name type="scientific">Aquirufa avitistagni</name>
    <dbReference type="NCBI Taxonomy" id="3104728"/>
    <lineage>
        <taxon>Bacteria</taxon>
        <taxon>Pseudomonadati</taxon>
        <taxon>Bacteroidota</taxon>
        <taxon>Cytophagia</taxon>
        <taxon>Cytophagales</taxon>
        <taxon>Flectobacillaceae</taxon>
        <taxon>Aquirufa</taxon>
    </lineage>
</organism>
<evidence type="ECO:0000313" key="3">
    <source>
        <dbReference type="Proteomes" id="UP001598138"/>
    </source>
</evidence>
<dbReference type="RefSeq" id="WP_377983540.1">
    <property type="nucleotide sequence ID" value="NZ_JBBKXZ010000003.1"/>
</dbReference>